<dbReference type="Proteomes" id="UP000730161">
    <property type="component" value="Unassembled WGS sequence"/>
</dbReference>
<name>A0A8J8B5U3_9EURY</name>
<accession>A0A8J8B5U3</accession>
<sequence length="79" mass="8747">MGSEPITSPTLLYPEGANTPFMSRITINNGDSTPGSGVEGKKTKKDEKIEIKDATRKKEFGKLRFDGKNQSDIFESKPR</sequence>
<keyword evidence="3" id="KW-1185">Reference proteome</keyword>
<comment type="caution">
    <text evidence="2">The sequence shown here is derived from an EMBL/GenBank/DDBJ whole genome shotgun (WGS) entry which is preliminary data.</text>
</comment>
<gene>
    <name evidence="2" type="ORF">RJ53_08310</name>
</gene>
<dbReference type="AlphaFoldDB" id="A0A8J8B5U3"/>
<feature type="region of interest" description="Disordered" evidence="1">
    <location>
        <begin position="22"/>
        <end position="50"/>
    </location>
</feature>
<proteinExistence type="predicted"/>
<evidence type="ECO:0000313" key="2">
    <source>
        <dbReference type="EMBL" id="MBR1369493.1"/>
    </source>
</evidence>
<organism evidence="2 3">
    <name type="scientific">Methanocalculus chunghsingensis</name>
    <dbReference type="NCBI Taxonomy" id="156457"/>
    <lineage>
        <taxon>Archaea</taxon>
        <taxon>Methanobacteriati</taxon>
        <taxon>Methanobacteriota</taxon>
        <taxon>Stenosarchaea group</taxon>
        <taxon>Methanomicrobia</taxon>
        <taxon>Methanomicrobiales</taxon>
        <taxon>Methanocalculaceae</taxon>
        <taxon>Methanocalculus</taxon>
    </lineage>
</organism>
<protein>
    <submittedName>
        <fullName evidence="2">Uncharacterized protein</fullName>
    </submittedName>
</protein>
<feature type="compositionally biased region" description="Basic and acidic residues" evidence="1">
    <location>
        <begin position="39"/>
        <end position="50"/>
    </location>
</feature>
<reference evidence="2" key="1">
    <citation type="submission" date="2014-12" db="EMBL/GenBank/DDBJ databases">
        <authorList>
            <person name="Huang H.-H."/>
            <person name="Chen S.-C."/>
            <person name="Lai M.-C."/>
        </authorList>
    </citation>
    <scope>NUCLEOTIDE SEQUENCE</scope>
    <source>
        <strain evidence="2">K1F9705b</strain>
    </source>
</reference>
<evidence type="ECO:0000256" key="1">
    <source>
        <dbReference type="SAM" id="MobiDB-lite"/>
    </source>
</evidence>
<dbReference type="EMBL" id="JWHL01000013">
    <property type="protein sequence ID" value="MBR1369493.1"/>
    <property type="molecule type" value="Genomic_DNA"/>
</dbReference>
<evidence type="ECO:0000313" key="3">
    <source>
        <dbReference type="Proteomes" id="UP000730161"/>
    </source>
</evidence>
<feature type="compositionally biased region" description="Polar residues" evidence="1">
    <location>
        <begin position="25"/>
        <end position="35"/>
    </location>
</feature>